<dbReference type="EMBL" id="JBHUEQ010000003">
    <property type="protein sequence ID" value="MFD1743969.1"/>
    <property type="molecule type" value="Genomic_DNA"/>
</dbReference>
<dbReference type="Proteomes" id="UP001597322">
    <property type="component" value="Unassembled WGS sequence"/>
</dbReference>
<name>A0ABW4LZE8_9HYPH</name>
<dbReference type="RefSeq" id="WP_377395085.1">
    <property type="nucleotide sequence ID" value="NZ_JBHUEQ010000003.1"/>
</dbReference>
<evidence type="ECO:0000313" key="1">
    <source>
        <dbReference type="EMBL" id="MFD1743969.1"/>
    </source>
</evidence>
<protein>
    <submittedName>
        <fullName evidence="1">Uncharacterized protein</fullName>
    </submittedName>
</protein>
<sequence>MTTHFDQNAAPSKPLKKVWNVSEFARRYRLDPREENRLIKLLGPFASEQELLMNATRQPLFR</sequence>
<evidence type="ECO:0000313" key="2">
    <source>
        <dbReference type="Proteomes" id="UP001597322"/>
    </source>
</evidence>
<organism evidence="1 2">
    <name type="scientific">Rhizobium helianthi</name>
    <dbReference type="NCBI Taxonomy" id="1132695"/>
    <lineage>
        <taxon>Bacteria</taxon>
        <taxon>Pseudomonadati</taxon>
        <taxon>Pseudomonadota</taxon>
        <taxon>Alphaproteobacteria</taxon>
        <taxon>Hyphomicrobiales</taxon>
        <taxon>Rhizobiaceae</taxon>
        <taxon>Rhizobium/Agrobacterium group</taxon>
        <taxon>Rhizobium</taxon>
    </lineage>
</organism>
<reference evidence="2" key="1">
    <citation type="journal article" date="2019" name="Int. J. Syst. Evol. Microbiol.">
        <title>The Global Catalogue of Microorganisms (GCM) 10K type strain sequencing project: providing services to taxonomists for standard genome sequencing and annotation.</title>
        <authorList>
            <consortium name="The Broad Institute Genomics Platform"/>
            <consortium name="The Broad Institute Genome Sequencing Center for Infectious Disease"/>
            <person name="Wu L."/>
            <person name="Ma J."/>
        </authorList>
    </citation>
    <scope>NUCLEOTIDE SEQUENCE [LARGE SCALE GENOMIC DNA]</scope>
    <source>
        <strain evidence="2">CG52</strain>
    </source>
</reference>
<comment type="caution">
    <text evidence="1">The sequence shown here is derived from an EMBL/GenBank/DDBJ whole genome shotgun (WGS) entry which is preliminary data.</text>
</comment>
<gene>
    <name evidence="1" type="ORF">ACFSE1_00685</name>
</gene>
<accession>A0ABW4LZE8</accession>
<keyword evidence="2" id="KW-1185">Reference proteome</keyword>
<proteinExistence type="predicted"/>